<name>A0ABT0B265_9SPHN</name>
<evidence type="ECO:0000256" key="4">
    <source>
        <dbReference type="ARBA" id="ARBA00022989"/>
    </source>
</evidence>
<protein>
    <submittedName>
        <fullName evidence="8">Cytochrome b/b6 domain-containing protein</fullName>
    </submittedName>
</protein>
<feature type="transmembrane region" description="Helical" evidence="6">
    <location>
        <begin position="151"/>
        <end position="172"/>
    </location>
</feature>
<feature type="domain" description="Cytochrome b561 bacterial/Ni-hydrogenase" evidence="7">
    <location>
        <begin position="11"/>
        <end position="184"/>
    </location>
</feature>
<comment type="subcellular location">
    <subcellularLocation>
        <location evidence="1">Cell membrane</location>
        <topology evidence="1">Multi-pass membrane protein</topology>
    </subcellularLocation>
</comment>
<keyword evidence="5 6" id="KW-0472">Membrane</keyword>
<evidence type="ECO:0000313" key="9">
    <source>
        <dbReference type="Proteomes" id="UP001162880"/>
    </source>
</evidence>
<dbReference type="Gene3D" id="1.20.950.20">
    <property type="entry name" value="Transmembrane di-heme cytochromes, Chain C"/>
    <property type="match status" value="1"/>
</dbReference>
<feature type="transmembrane region" description="Helical" evidence="6">
    <location>
        <begin position="43"/>
        <end position="61"/>
    </location>
</feature>
<dbReference type="InterPro" id="IPR011577">
    <property type="entry name" value="Cyt_b561_bac/Ni-Hgenase"/>
</dbReference>
<dbReference type="EMBL" id="JALHLE010000013">
    <property type="protein sequence ID" value="MCJ2179011.1"/>
    <property type="molecule type" value="Genomic_DNA"/>
</dbReference>
<sequence>MSEAPATARIWDPAIRLFHWLLAGFVGFSWWTGEQHDMEWHRYSGYAILALLVFRLFWGFTGPRTARFCQFVKGPGAVSAYAKTLGSKQAHAADGHNPLGGWSVIAMLGALLVMVVAGLFAIDVDGWDGGPLSDYITFDQGRAFAEFHETVFNVILALVVLHIVAIGFYATWKRQRLVPAMITGKRKLGADEAPQELRWSPVLALTGIALGVVIAWAASTGFRF</sequence>
<dbReference type="SUPFAM" id="SSF81342">
    <property type="entry name" value="Transmembrane di-heme cytochromes"/>
    <property type="match status" value="1"/>
</dbReference>
<evidence type="ECO:0000256" key="5">
    <source>
        <dbReference type="ARBA" id="ARBA00023136"/>
    </source>
</evidence>
<keyword evidence="2" id="KW-1003">Cell membrane</keyword>
<feature type="transmembrane region" description="Helical" evidence="6">
    <location>
        <begin position="14"/>
        <end position="31"/>
    </location>
</feature>
<reference evidence="8" key="1">
    <citation type="submission" date="2022-03" db="EMBL/GenBank/DDBJ databases">
        <title>Identification of a novel bacterium isolated from mangrove sediments.</title>
        <authorList>
            <person name="Pan X."/>
        </authorList>
    </citation>
    <scope>NUCLEOTIDE SEQUENCE</scope>
    <source>
        <strain evidence="8">B2580</strain>
    </source>
</reference>
<proteinExistence type="predicted"/>
<feature type="transmembrane region" description="Helical" evidence="6">
    <location>
        <begin position="99"/>
        <end position="122"/>
    </location>
</feature>
<feature type="transmembrane region" description="Helical" evidence="6">
    <location>
        <begin position="202"/>
        <end position="222"/>
    </location>
</feature>
<accession>A0ABT0B265</accession>
<evidence type="ECO:0000259" key="7">
    <source>
        <dbReference type="Pfam" id="PF01292"/>
    </source>
</evidence>
<evidence type="ECO:0000256" key="2">
    <source>
        <dbReference type="ARBA" id="ARBA00022475"/>
    </source>
</evidence>
<dbReference type="InterPro" id="IPR051542">
    <property type="entry name" value="Hydrogenase_cytochrome"/>
</dbReference>
<keyword evidence="9" id="KW-1185">Reference proteome</keyword>
<evidence type="ECO:0000256" key="1">
    <source>
        <dbReference type="ARBA" id="ARBA00004651"/>
    </source>
</evidence>
<evidence type="ECO:0000256" key="3">
    <source>
        <dbReference type="ARBA" id="ARBA00022692"/>
    </source>
</evidence>
<dbReference type="PANTHER" id="PTHR30485:SF2">
    <property type="entry name" value="BLL0597 PROTEIN"/>
    <property type="match status" value="1"/>
</dbReference>
<dbReference type="Pfam" id="PF01292">
    <property type="entry name" value="Ni_hydr_CYTB"/>
    <property type="match status" value="1"/>
</dbReference>
<comment type="caution">
    <text evidence="8">The sequence shown here is derived from an EMBL/GenBank/DDBJ whole genome shotgun (WGS) entry which is preliminary data.</text>
</comment>
<gene>
    <name evidence="8" type="ORF">MTR64_10575</name>
</gene>
<keyword evidence="4 6" id="KW-1133">Transmembrane helix</keyword>
<evidence type="ECO:0000313" key="8">
    <source>
        <dbReference type="EMBL" id="MCJ2179011.1"/>
    </source>
</evidence>
<keyword evidence="3 6" id="KW-0812">Transmembrane</keyword>
<dbReference type="Proteomes" id="UP001162880">
    <property type="component" value="Unassembled WGS sequence"/>
</dbReference>
<evidence type="ECO:0000256" key="6">
    <source>
        <dbReference type="SAM" id="Phobius"/>
    </source>
</evidence>
<dbReference type="RefSeq" id="WP_243993572.1">
    <property type="nucleotide sequence ID" value="NZ_JALHLE010000013.1"/>
</dbReference>
<organism evidence="8 9">
    <name type="scientific">Novosphingobium album</name>
    <name type="common">ex Hu et al. 2023</name>
    <dbReference type="NCBI Taxonomy" id="2930093"/>
    <lineage>
        <taxon>Bacteria</taxon>
        <taxon>Pseudomonadati</taxon>
        <taxon>Pseudomonadota</taxon>
        <taxon>Alphaproteobacteria</taxon>
        <taxon>Sphingomonadales</taxon>
        <taxon>Sphingomonadaceae</taxon>
        <taxon>Novosphingobium</taxon>
    </lineage>
</organism>
<dbReference type="InterPro" id="IPR016174">
    <property type="entry name" value="Di-haem_cyt_TM"/>
</dbReference>
<dbReference type="PANTHER" id="PTHR30485">
    <property type="entry name" value="NI/FE-HYDROGENASE 1 B-TYPE CYTOCHROME SUBUNIT"/>
    <property type="match status" value="1"/>
</dbReference>